<evidence type="ECO:0000256" key="3">
    <source>
        <dbReference type="PIRSR" id="PIRSR605511-2"/>
    </source>
</evidence>
<comment type="caution">
    <text evidence="5">The sequence shown here is derived from an EMBL/GenBank/DDBJ whole genome shotgun (WGS) entry which is preliminary data.</text>
</comment>
<keyword evidence="3" id="KW-0479">Metal-binding</keyword>
<proteinExistence type="predicted"/>
<dbReference type="RefSeq" id="WP_061166352.1">
    <property type="nucleotide sequence ID" value="NZ_FCOA02000002.1"/>
</dbReference>
<keyword evidence="6" id="KW-1185">Reference proteome</keyword>
<feature type="binding site" evidence="3">
    <location>
        <position position="232"/>
    </location>
    <ligand>
        <name>a divalent metal cation</name>
        <dbReference type="ChEBI" id="CHEBI:60240"/>
    </ligand>
</feature>
<keyword evidence="3" id="KW-0862">Zinc</keyword>
<dbReference type="STRING" id="1777140.AWB79_01103"/>
<sequence>MSERDFLELDERFNRCVRRSEKVQQLFTGCRWAEGPVYVPAGRYLLWSDIPNDRVLRWDETDGSVSVFVPSSNYANGHTLDREGRVLSCEHGSRSVTRIEHDGSVTTLASHYQGKRLNSPNDVVVKSDGSIWFTDPAYGIDDDFEGHAASSEIGACHVYRIDAQTGECTIVADDFVRPNGLAFSTDEKRLYIADSGVTHLKDGPRHIRVFEVHGRELRGGEVFATCTNGMFDGFRFDDAGRLWAGAADGVHCHHPDGTLLGKILTPEPVANVAFGGPQNNQLFICATTSLYAVRLPVTGARRPAAPSENESTRSNP</sequence>
<evidence type="ECO:0000313" key="5">
    <source>
        <dbReference type="EMBL" id="SAK46293.1"/>
    </source>
</evidence>
<dbReference type="InterPro" id="IPR005511">
    <property type="entry name" value="SMP-30"/>
</dbReference>
<evidence type="ECO:0000256" key="2">
    <source>
        <dbReference type="PIRSR" id="PIRSR605511-1"/>
    </source>
</evidence>
<keyword evidence="1" id="KW-0378">Hydrolase</keyword>
<evidence type="ECO:0000259" key="4">
    <source>
        <dbReference type="Pfam" id="PF08450"/>
    </source>
</evidence>
<dbReference type="PANTHER" id="PTHR47572:SF4">
    <property type="entry name" value="LACTONASE DRP35"/>
    <property type="match status" value="1"/>
</dbReference>
<organism evidence="5 6">
    <name type="scientific">Caballeronia hypogeia</name>
    <dbReference type="NCBI Taxonomy" id="1777140"/>
    <lineage>
        <taxon>Bacteria</taxon>
        <taxon>Pseudomonadati</taxon>
        <taxon>Pseudomonadota</taxon>
        <taxon>Betaproteobacteria</taxon>
        <taxon>Burkholderiales</taxon>
        <taxon>Burkholderiaceae</taxon>
        <taxon>Caballeronia</taxon>
    </lineage>
</organism>
<dbReference type="Gene3D" id="2.120.10.30">
    <property type="entry name" value="TolB, C-terminal domain"/>
    <property type="match status" value="1"/>
</dbReference>
<feature type="domain" description="SMP-30/Gluconolactonase/LRE-like region" evidence="4">
    <location>
        <begin position="32"/>
        <end position="286"/>
    </location>
</feature>
<dbReference type="OrthoDB" id="241638at2"/>
<dbReference type="GO" id="GO:0016787">
    <property type="term" value="F:hydrolase activity"/>
    <property type="evidence" value="ECO:0007669"/>
    <property type="project" value="UniProtKB-KW"/>
</dbReference>
<dbReference type="AlphaFoldDB" id="A0A157ZLB6"/>
<dbReference type="SUPFAM" id="SSF63829">
    <property type="entry name" value="Calcium-dependent phosphotriesterase"/>
    <property type="match status" value="1"/>
</dbReference>
<gene>
    <name evidence="5" type="ORF">AWB79_01103</name>
</gene>
<dbReference type="InterPro" id="IPR013658">
    <property type="entry name" value="SGL"/>
</dbReference>
<evidence type="ECO:0000313" key="6">
    <source>
        <dbReference type="Proteomes" id="UP000054851"/>
    </source>
</evidence>
<protein>
    <submittedName>
        <fullName evidence="5">Gluconolactonase</fullName>
    </submittedName>
</protein>
<name>A0A157ZLB6_9BURK</name>
<dbReference type="InterPro" id="IPR011042">
    <property type="entry name" value="6-blade_b-propeller_TolB-like"/>
</dbReference>
<dbReference type="InterPro" id="IPR051262">
    <property type="entry name" value="SMP-30/CGR1_Lactonase"/>
</dbReference>
<dbReference type="Proteomes" id="UP000054851">
    <property type="component" value="Unassembled WGS sequence"/>
</dbReference>
<dbReference type="GO" id="GO:0046872">
    <property type="term" value="F:metal ion binding"/>
    <property type="evidence" value="ECO:0007669"/>
    <property type="project" value="UniProtKB-KW"/>
</dbReference>
<accession>A0A157ZLB6</accession>
<dbReference type="PANTHER" id="PTHR47572">
    <property type="entry name" value="LIPOPROTEIN-RELATED"/>
    <property type="match status" value="1"/>
</dbReference>
<dbReference type="PRINTS" id="PR01790">
    <property type="entry name" value="SMP30FAMILY"/>
</dbReference>
<evidence type="ECO:0000256" key="1">
    <source>
        <dbReference type="ARBA" id="ARBA00022801"/>
    </source>
</evidence>
<comment type="cofactor">
    <cofactor evidence="3">
        <name>Zn(2+)</name>
        <dbReference type="ChEBI" id="CHEBI:29105"/>
    </cofactor>
    <text evidence="3">Binds 1 divalent metal cation per subunit.</text>
</comment>
<dbReference type="EMBL" id="FCOA02000002">
    <property type="protein sequence ID" value="SAK46293.1"/>
    <property type="molecule type" value="Genomic_DNA"/>
</dbReference>
<feature type="binding site" evidence="3">
    <location>
        <position position="121"/>
    </location>
    <ligand>
        <name>substrate</name>
    </ligand>
</feature>
<feature type="binding site" evidence="3">
    <location>
        <position position="34"/>
    </location>
    <ligand>
        <name>a divalent metal cation</name>
        <dbReference type="ChEBI" id="CHEBI:60240"/>
    </ligand>
</feature>
<feature type="active site" description="Proton donor/acceptor" evidence="2">
    <location>
        <position position="232"/>
    </location>
</feature>
<feature type="binding site" evidence="3">
    <location>
        <position position="179"/>
    </location>
    <ligand>
        <name>a divalent metal cation</name>
        <dbReference type="ChEBI" id="CHEBI:60240"/>
    </ligand>
</feature>
<dbReference type="Pfam" id="PF08450">
    <property type="entry name" value="SGL"/>
    <property type="match status" value="1"/>
</dbReference>
<reference evidence="5" key="1">
    <citation type="submission" date="2016-01" db="EMBL/GenBank/DDBJ databases">
        <authorList>
            <person name="Peeters C."/>
        </authorList>
    </citation>
    <scope>NUCLEOTIDE SEQUENCE</scope>
    <source>
        <strain evidence="5">LMG 29322</strain>
    </source>
</reference>